<comment type="subcellular location">
    <subcellularLocation>
        <location evidence="2">Mitochondrion membrane</location>
    </subcellularLocation>
</comment>
<evidence type="ECO:0000256" key="3">
    <source>
        <dbReference type="ARBA" id="ARBA00009366"/>
    </source>
</evidence>
<dbReference type="PROSITE" id="PS51503">
    <property type="entry name" value="HIG1"/>
    <property type="match status" value="1"/>
</dbReference>
<comment type="similarity">
    <text evidence="3">Belongs to the RCF1 family.</text>
</comment>
<dbReference type="RefSeq" id="XP_037155184.1">
    <property type="nucleotide sequence ID" value="XM_037299183.1"/>
</dbReference>
<evidence type="ECO:0000256" key="4">
    <source>
        <dbReference type="ARBA" id="ARBA00011565"/>
    </source>
</evidence>
<evidence type="ECO:0000313" key="11">
    <source>
        <dbReference type="EMBL" id="KAF6226875.1"/>
    </source>
</evidence>
<comment type="function">
    <text evidence="1">Cytochrome c oxidase subunit which plays a role in assembly of respiratory supercomplexes.</text>
</comment>
<keyword evidence="6" id="KW-1133">Transmembrane helix</keyword>
<keyword evidence="8" id="KW-0472">Membrane</keyword>
<evidence type="ECO:0000256" key="8">
    <source>
        <dbReference type="ARBA" id="ARBA00023136"/>
    </source>
</evidence>
<dbReference type="GO" id="GO:0031966">
    <property type="term" value="C:mitochondrial membrane"/>
    <property type="evidence" value="ECO:0007669"/>
    <property type="project" value="UniProtKB-SubCell"/>
</dbReference>
<keyword evidence="12" id="KW-1185">Reference proteome</keyword>
<organism evidence="11 12">
    <name type="scientific">Letharia lupina</name>
    <dbReference type="NCBI Taxonomy" id="560253"/>
    <lineage>
        <taxon>Eukaryota</taxon>
        <taxon>Fungi</taxon>
        <taxon>Dikarya</taxon>
        <taxon>Ascomycota</taxon>
        <taxon>Pezizomycotina</taxon>
        <taxon>Lecanoromycetes</taxon>
        <taxon>OSLEUM clade</taxon>
        <taxon>Lecanoromycetidae</taxon>
        <taxon>Lecanorales</taxon>
        <taxon>Lecanorineae</taxon>
        <taxon>Parmeliaceae</taxon>
        <taxon>Letharia</taxon>
    </lineage>
</organism>
<sequence length="251" mass="29571">MSDAPLPSSFDADFFEENRWQKFTRRLKEEPLIPFGVAVTCWALYNASRSIRQGNGARTNQFFRYRLYAQSFTLVAMLGGSYYYNADRLKRKEYTDLAKKRKAQVKRDAWIRELEARDQEDREWREKLGRVRDFQREEVEREAIEEMKMREGRSDDGRGVIDALKGKMKDVKNTEANKEAAELEQRKQQIKEKRREMEKKQEVERMKQAVAKQEAGMGPDTRVWGEAGGGLFGWKHIRNWFNGPRDGEGEN</sequence>
<protein>
    <recommendedName>
        <fullName evidence="10">HIG1 domain-containing protein</fullName>
    </recommendedName>
</protein>
<dbReference type="Pfam" id="PF04588">
    <property type="entry name" value="HIG_1_N"/>
    <property type="match status" value="1"/>
</dbReference>
<dbReference type="InterPro" id="IPR050355">
    <property type="entry name" value="RCF1"/>
</dbReference>
<dbReference type="Gene3D" id="6.10.140.1320">
    <property type="match status" value="1"/>
</dbReference>
<dbReference type="PANTHER" id="PTHR12297:SF3">
    <property type="entry name" value="HIG1 DOMAIN FAMILY MEMBER 1A"/>
    <property type="match status" value="1"/>
</dbReference>
<evidence type="ECO:0000259" key="10">
    <source>
        <dbReference type="PROSITE" id="PS51503"/>
    </source>
</evidence>
<evidence type="ECO:0000256" key="6">
    <source>
        <dbReference type="ARBA" id="ARBA00022989"/>
    </source>
</evidence>
<dbReference type="GO" id="GO:0097250">
    <property type="term" value="P:mitochondrial respirasome assembly"/>
    <property type="evidence" value="ECO:0007669"/>
    <property type="project" value="TreeGrafter"/>
</dbReference>
<dbReference type="Proteomes" id="UP000593566">
    <property type="component" value="Unassembled WGS sequence"/>
</dbReference>
<feature type="compositionally biased region" description="Basic and acidic residues" evidence="9">
    <location>
        <begin position="188"/>
        <end position="207"/>
    </location>
</feature>
<gene>
    <name evidence="11" type="ORF">HO133_008316</name>
</gene>
<dbReference type="InterPro" id="IPR007667">
    <property type="entry name" value="Hypoxia_induced_domain"/>
</dbReference>
<dbReference type="AlphaFoldDB" id="A0A8H6CNE1"/>
<accession>A0A8H6CNE1</accession>
<evidence type="ECO:0000256" key="1">
    <source>
        <dbReference type="ARBA" id="ARBA00002584"/>
    </source>
</evidence>
<evidence type="ECO:0000256" key="9">
    <source>
        <dbReference type="SAM" id="MobiDB-lite"/>
    </source>
</evidence>
<name>A0A8H6CNE1_9LECA</name>
<evidence type="ECO:0000256" key="2">
    <source>
        <dbReference type="ARBA" id="ARBA00004325"/>
    </source>
</evidence>
<dbReference type="PANTHER" id="PTHR12297">
    <property type="entry name" value="HYPOXIA-INDUCBILE GENE 1 HIG1 -RELATED"/>
    <property type="match status" value="1"/>
</dbReference>
<feature type="region of interest" description="Disordered" evidence="9">
    <location>
        <begin position="188"/>
        <end position="224"/>
    </location>
</feature>
<reference evidence="11 12" key="1">
    <citation type="journal article" date="2020" name="Genomics">
        <title>Complete, high-quality genomes from long-read metagenomic sequencing of two wolf lichen thalli reveals enigmatic genome architecture.</title>
        <authorList>
            <person name="McKenzie S.K."/>
            <person name="Walston R.F."/>
            <person name="Allen J.L."/>
        </authorList>
    </citation>
    <scope>NUCLEOTIDE SEQUENCE [LARGE SCALE GENOMIC DNA]</scope>
    <source>
        <strain evidence="11">WasteWater1</strain>
    </source>
</reference>
<evidence type="ECO:0000256" key="7">
    <source>
        <dbReference type="ARBA" id="ARBA00023128"/>
    </source>
</evidence>
<proteinExistence type="inferred from homology"/>
<dbReference type="EMBL" id="JACCJB010000005">
    <property type="protein sequence ID" value="KAF6226875.1"/>
    <property type="molecule type" value="Genomic_DNA"/>
</dbReference>
<comment type="subunit">
    <text evidence="4">Associates with the respiratory chain complex III/complex IV supercomplex.</text>
</comment>
<evidence type="ECO:0000256" key="5">
    <source>
        <dbReference type="ARBA" id="ARBA00022692"/>
    </source>
</evidence>
<evidence type="ECO:0000313" key="12">
    <source>
        <dbReference type="Proteomes" id="UP000593566"/>
    </source>
</evidence>
<comment type="caution">
    <text evidence="11">The sequence shown here is derived from an EMBL/GenBank/DDBJ whole genome shotgun (WGS) entry which is preliminary data.</text>
</comment>
<keyword evidence="7" id="KW-0496">Mitochondrion</keyword>
<keyword evidence="5" id="KW-0812">Transmembrane</keyword>
<feature type="domain" description="HIG1" evidence="10">
    <location>
        <begin position="4"/>
        <end position="95"/>
    </location>
</feature>
<dbReference type="GeneID" id="59336713"/>